<dbReference type="AlphaFoldDB" id="A0A699HR39"/>
<organism evidence="2">
    <name type="scientific">Tanacetum cinerariifolium</name>
    <name type="common">Dalmatian daisy</name>
    <name type="synonym">Chrysanthemum cinerariifolium</name>
    <dbReference type="NCBI Taxonomy" id="118510"/>
    <lineage>
        <taxon>Eukaryota</taxon>
        <taxon>Viridiplantae</taxon>
        <taxon>Streptophyta</taxon>
        <taxon>Embryophyta</taxon>
        <taxon>Tracheophyta</taxon>
        <taxon>Spermatophyta</taxon>
        <taxon>Magnoliopsida</taxon>
        <taxon>eudicotyledons</taxon>
        <taxon>Gunneridae</taxon>
        <taxon>Pentapetalae</taxon>
        <taxon>asterids</taxon>
        <taxon>campanulids</taxon>
        <taxon>Asterales</taxon>
        <taxon>Asteraceae</taxon>
        <taxon>Asteroideae</taxon>
        <taxon>Anthemideae</taxon>
        <taxon>Anthemidinae</taxon>
        <taxon>Tanacetum</taxon>
    </lineage>
</organism>
<feature type="compositionally biased region" description="Low complexity" evidence="1">
    <location>
        <begin position="81"/>
        <end position="92"/>
    </location>
</feature>
<protein>
    <submittedName>
        <fullName evidence="2">Uncharacterized protein</fullName>
    </submittedName>
</protein>
<evidence type="ECO:0000313" key="2">
    <source>
        <dbReference type="EMBL" id="GEY70368.1"/>
    </source>
</evidence>
<feature type="compositionally biased region" description="Basic residues" evidence="1">
    <location>
        <begin position="67"/>
        <end position="76"/>
    </location>
</feature>
<evidence type="ECO:0000256" key="1">
    <source>
        <dbReference type="SAM" id="MobiDB-lite"/>
    </source>
</evidence>
<proteinExistence type="predicted"/>
<dbReference type="EMBL" id="BKCJ010201762">
    <property type="protein sequence ID" value="GEY70368.1"/>
    <property type="molecule type" value="Genomic_DNA"/>
</dbReference>
<comment type="caution">
    <text evidence="2">The sequence shown here is derived from an EMBL/GenBank/DDBJ whole genome shotgun (WGS) entry which is preliminary data.</text>
</comment>
<sequence>MKQARAAYRDENKNNTFAQEDAWEILRKHAKWDAPAPAPAPVDLTKDEEITEVSTDELFGPDTRPRPPGKQRPCKKTKPDTSVSTGGSSSSSQFGDIMTKELRLKREAAEAAFEVAKEKDRTVMRLEKMKFLAISTKDLPEDDAYFIEEQKKTIRAKYNLTWFGVQQIANGSDCEWNRFAIKLLVFHGPHPHAGKTANQIRNVAVTATSETPKRLKGCHQKEYRPVTKKPNACSSRNKKKGVEPTIKVSNSNSFYVLNSVDNDVEFDTNGRTTKLINNEATSSGSSYMNINNDEEFVCNTPVVPKGIVESDNEVEVVFDETANLRISTSGKDGSDKGYGTNSLLEQWRDSYSDNDDYDPYDDDIYENHDLSEHMQTICDDLDITVCGRKKK</sequence>
<accession>A0A699HR39</accession>
<gene>
    <name evidence="2" type="ORF">Tci_442342</name>
</gene>
<name>A0A699HR39_TANCI</name>
<reference evidence="2" key="1">
    <citation type="journal article" date="2019" name="Sci. Rep.">
        <title>Draft genome of Tanacetum cinerariifolium, the natural source of mosquito coil.</title>
        <authorList>
            <person name="Yamashiro T."/>
            <person name="Shiraishi A."/>
            <person name="Satake H."/>
            <person name="Nakayama K."/>
        </authorList>
    </citation>
    <scope>NUCLEOTIDE SEQUENCE</scope>
</reference>
<feature type="region of interest" description="Disordered" evidence="1">
    <location>
        <begin position="32"/>
        <end position="96"/>
    </location>
</feature>